<organism evidence="1 2">
    <name type="scientific">Actinidia rufa</name>
    <dbReference type="NCBI Taxonomy" id="165716"/>
    <lineage>
        <taxon>Eukaryota</taxon>
        <taxon>Viridiplantae</taxon>
        <taxon>Streptophyta</taxon>
        <taxon>Embryophyta</taxon>
        <taxon>Tracheophyta</taxon>
        <taxon>Spermatophyta</taxon>
        <taxon>Magnoliopsida</taxon>
        <taxon>eudicotyledons</taxon>
        <taxon>Gunneridae</taxon>
        <taxon>Pentapetalae</taxon>
        <taxon>asterids</taxon>
        <taxon>Ericales</taxon>
        <taxon>Actinidiaceae</taxon>
        <taxon>Actinidia</taxon>
    </lineage>
</organism>
<evidence type="ECO:0000313" key="1">
    <source>
        <dbReference type="EMBL" id="GFY95340.1"/>
    </source>
</evidence>
<evidence type="ECO:0000313" key="2">
    <source>
        <dbReference type="Proteomes" id="UP000585474"/>
    </source>
</evidence>
<reference evidence="1 2" key="1">
    <citation type="submission" date="2019-07" db="EMBL/GenBank/DDBJ databases">
        <title>De Novo Assembly of kiwifruit Actinidia rufa.</title>
        <authorList>
            <person name="Sugita-Konishi S."/>
            <person name="Sato K."/>
            <person name="Mori E."/>
            <person name="Abe Y."/>
            <person name="Kisaki G."/>
            <person name="Hamano K."/>
            <person name="Suezawa K."/>
            <person name="Otani M."/>
            <person name="Fukuda T."/>
            <person name="Manabe T."/>
            <person name="Gomi K."/>
            <person name="Tabuchi M."/>
            <person name="Akimitsu K."/>
            <person name="Kataoka I."/>
        </authorList>
    </citation>
    <scope>NUCLEOTIDE SEQUENCE [LARGE SCALE GENOMIC DNA]</scope>
    <source>
        <strain evidence="2">cv. Fuchu</strain>
    </source>
</reference>
<dbReference type="EMBL" id="BJWL01000010">
    <property type="protein sequence ID" value="GFY95340.1"/>
    <property type="molecule type" value="Genomic_DNA"/>
</dbReference>
<keyword evidence="2" id="KW-1185">Reference proteome</keyword>
<comment type="caution">
    <text evidence="1">The sequence shown here is derived from an EMBL/GenBank/DDBJ whole genome shotgun (WGS) entry which is preliminary data.</text>
</comment>
<protein>
    <submittedName>
        <fullName evidence="1">Uncharacterized protein</fullName>
    </submittedName>
</protein>
<dbReference type="AlphaFoldDB" id="A0A7J0F9G2"/>
<proteinExistence type="predicted"/>
<sequence length="157" mass="17198">MASKFMILGQKKSKVVVDPLEVPYPLIVQDPPPVLDPILAFLGTIEVEASLSKNLLHDKHKGKPEFSIVELGKQVIMDDSTKDHDTSLALARAVMLPNDVADLVAKGLEEIRDLLVMQQVQPRWVAGKLLPVAIWQPSGCLLLVGSTGGYLEWLLVV</sequence>
<accession>A0A7J0F9G2</accession>
<dbReference type="Proteomes" id="UP000585474">
    <property type="component" value="Unassembled WGS sequence"/>
</dbReference>
<name>A0A7J0F9G2_9ERIC</name>
<gene>
    <name evidence="1" type="ORF">Acr_10g0007250</name>
</gene>